<name>A0AAJ5TAH2_STRSA</name>
<organism evidence="3 4">
    <name type="scientific">Streptococcus sanguinis</name>
    <dbReference type="NCBI Taxonomy" id="1305"/>
    <lineage>
        <taxon>Bacteria</taxon>
        <taxon>Bacillati</taxon>
        <taxon>Bacillota</taxon>
        <taxon>Bacilli</taxon>
        <taxon>Lactobacillales</taxon>
        <taxon>Streptococcaceae</taxon>
        <taxon>Streptococcus</taxon>
    </lineage>
</organism>
<keyword evidence="2" id="KW-0732">Signal</keyword>
<feature type="chain" id="PRO_5042547381" evidence="2">
    <location>
        <begin position="23"/>
        <end position="133"/>
    </location>
</feature>
<proteinExistence type="predicted"/>
<dbReference type="Gene3D" id="3.40.710.10">
    <property type="entry name" value="DD-peptidase/beta-lactamase superfamily"/>
    <property type="match status" value="1"/>
</dbReference>
<dbReference type="AlphaFoldDB" id="A0AAJ5TAH2"/>
<gene>
    <name evidence="3" type="ORF">NCTC10904_01669</name>
</gene>
<reference evidence="3 4" key="1">
    <citation type="submission" date="2018-12" db="EMBL/GenBank/DDBJ databases">
        <authorList>
            <consortium name="Pathogen Informatics"/>
        </authorList>
    </citation>
    <scope>NUCLEOTIDE SEQUENCE [LARGE SCALE GENOMIC DNA]</scope>
    <source>
        <strain evidence="4">NCTC 10904</strain>
    </source>
</reference>
<keyword evidence="3" id="KW-0378">Hydrolase</keyword>
<feature type="region of interest" description="Disordered" evidence="1">
    <location>
        <begin position="90"/>
        <end position="120"/>
    </location>
</feature>
<dbReference type="GO" id="GO:0008800">
    <property type="term" value="F:beta-lactamase activity"/>
    <property type="evidence" value="ECO:0007669"/>
    <property type="project" value="UniProtKB-EC"/>
</dbReference>
<dbReference type="Proteomes" id="UP000266918">
    <property type="component" value="Chromosome"/>
</dbReference>
<sequence>MKSAVALVTCGLLALGAGHVQADQQKLPSGTSYDQIGQKIEDYYKEHEKNSAGMATTVIDKDGQTIYQNNFGYMDKENKQAVDDNPVFEWEGQRPKSPSGSVSCSSGQDGGFGLNSHQTDINQHCYDSNAGFV</sequence>
<protein>
    <submittedName>
        <fullName evidence="3">FmtA-like protein</fullName>
        <ecNumber evidence="3">3.5.2.6</ecNumber>
    </submittedName>
</protein>
<dbReference type="SUPFAM" id="SSF56601">
    <property type="entry name" value="beta-lactamase/transpeptidase-like"/>
    <property type="match status" value="1"/>
</dbReference>
<evidence type="ECO:0000256" key="1">
    <source>
        <dbReference type="SAM" id="MobiDB-lite"/>
    </source>
</evidence>
<accession>A0AAJ5TAH2</accession>
<feature type="compositionally biased region" description="Low complexity" evidence="1">
    <location>
        <begin position="97"/>
        <end position="107"/>
    </location>
</feature>
<evidence type="ECO:0000313" key="3">
    <source>
        <dbReference type="EMBL" id="VDY72366.1"/>
    </source>
</evidence>
<dbReference type="EC" id="3.5.2.6" evidence="3"/>
<feature type="signal peptide" evidence="2">
    <location>
        <begin position="1"/>
        <end position="22"/>
    </location>
</feature>
<evidence type="ECO:0000256" key="2">
    <source>
        <dbReference type="SAM" id="SignalP"/>
    </source>
</evidence>
<dbReference type="InterPro" id="IPR012338">
    <property type="entry name" value="Beta-lactam/transpept-like"/>
</dbReference>
<evidence type="ECO:0000313" key="4">
    <source>
        <dbReference type="Proteomes" id="UP000266918"/>
    </source>
</evidence>
<dbReference type="EMBL" id="LR134002">
    <property type="protein sequence ID" value="VDY72366.1"/>
    <property type="molecule type" value="Genomic_DNA"/>
</dbReference>